<keyword evidence="10" id="KW-1185">Reference proteome</keyword>
<evidence type="ECO:0000256" key="5">
    <source>
        <dbReference type="ARBA" id="ARBA00023010"/>
    </source>
</evidence>
<evidence type="ECO:0000256" key="7">
    <source>
        <dbReference type="ARBA" id="ARBA00023242"/>
    </source>
</evidence>
<dbReference type="GO" id="GO:0017056">
    <property type="term" value="F:structural constituent of nuclear pore"/>
    <property type="evidence" value="ECO:0007669"/>
    <property type="project" value="InterPro"/>
</dbReference>
<dbReference type="GO" id="GO:0005643">
    <property type="term" value="C:nuclear pore"/>
    <property type="evidence" value="ECO:0007669"/>
    <property type="project" value="UniProtKB-SubCell"/>
</dbReference>
<organism evidence="9 10">
    <name type="scientific">Pneumocystis murina (strain B123)</name>
    <name type="common">Mouse pneumocystis pneumonia agent</name>
    <name type="synonym">Pneumocystis carinii f. sp. muris</name>
    <dbReference type="NCBI Taxonomy" id="1069680"/>
    <lineage>
        <taxon>Eukaryota</taxon>
        <taxon>Fungi</taxon>
        <taxon>Dikarya</taxon>
        <taxon>Ascomycota</taxon>
        <taxon>Taphrinomycotina</taxon>
        <taxon>Pneumocystomycetes</taxon>
        <taxon>Pneumocystaceae</taxon>
        <taxon>Pneumocystis</taxon>
    </lineage>
</organism>
<dbReference type="PANTHER" id="PTHR13257:SF0">
    <property type="entry name" value="NUCLEAR PORE COMPLEX PROTEIN NUP88"/>
    <property type="match status" value="1"/>
</dbReference>
<evidence type="ECO:0000256" key="1">
    <source>
        <dbReference type="ARBA" id="ARBA00004567"/>
    </source>
</evidence>
<sequence length="795" mass="91196">MDDIYEYIFDENKWVHLLENHPIFSLSEKEQETIKNVKNKKSLIAVRQTEVFVGVDKTIRYADLKECKIDEHQKNRRMDYKEFKLKKITFHIEHLIINICGSILVVVGSHDLAIIFLPTYLNSLEENSLRVNEVGRKYYSQTEIVSVLFHPASKNFSTILVLSSDAIIRVFELSLSFEESEQSIDLITGTGRTRKKGSFVVEEDVFQVSDFCFDSKANEWSFFTLHVLLQNGDIYSICPLVPTNCMVQRSYLNRLACYISTKSQQLEKNKDDSTSVSLENESICMQTRWISDILGQVSLINDYGLGSPLSQNLDIQDLVTFRRPNISKFPVLIQGPFLFQPAPLEFSSEHVTASNIITLGTSIIGILVISYTDGKIDVCVEVERVEPRWVLNKNEQFPPLVNYLATYETITVLDSKNACDSAENDTLNTFLIQDVTKANTFYFYYKTSIYSVVLGWLEKLEKEDNIEVTSIAFLLSEGIQHSSISKLIDINSLSHSSPTIIGYDFLIHAYFGHSLIFWSTAFNCTLVELDITSQIQLENVMEESNSKNISVSGKNDHLKYFSLLTLPVYSVSLESLNFLKEAPSFIIPNEFQNKFVVSQEFLRFLGKVALETRKNTEKLHSLVVSMHRRLELQGREFIRQLEKLYILKNKVDSIVSKNSSERLKDAINNQKNLQKRADQILQKLIKSHSPTLSDNEKKWFDELKRIKMKTYGSKGFNEKILSLSKQFEAIKLGVYNNSAIDLSSKNKLHEPVTMSQINQIRLILDEQEQHISQTKSKLKKLSNILGAKSEIMEIF</sequence>
<evidence type="ECO:0000256" key="6">
    <source>
        <dbReference type="ARBA" id="ARBA00023132"/>
    </source>
</evidence>
<evidence type="ECO:0000256" key="4">
    <source>
        <dbReference type="ARBA" id="ARBA00022927"/>
    </source>
</evidence>
<keyword evidence="5" id="KW-0811">Translocation</keyword>
<dbReference type="STRING" id="1069680.M7P568"/>
<gene>
    <name evidence="9" type="ORF">PNEG_02793</name>
</gene>
<keyword evidence="4" id="KW-0653">Protein transport</keyword>
<evidence type="ECO:0000313" key="9">
    <source>
        <dbReference type="EMBL" id="EMR09020.1"/>
    </source>
</evidence>
<evidence type="ECO:0000313" key="10">
    <source>
        <dbReference type="Proteomes" id="UP000011958"/>
    </source>
</evidence>
<dbReference type="OrthoDB" id="341482at2759"/>
<dbReference type="eggNOG" id="ENOG502QUNM">
    <property type="taxonomic scope" value="Eukaryota"/>
</dbReference>
<protein>
    <recommendedName>
        <fullName evidence="11">Nucleoporin Nup82</fullName>
    </recommendedName>
</protein>
<evidence type="ECO:0000256" key="3">
    <source>
        <dbReference type="ARBA" id="ARBA00022816"/>
    </source>
</evidence>
<proteinExistence type="predicted"/>
<dbReference type="VEuPathDB" id="FungiDB:PNEG_02793"/>
<dbReference type="GeneID" id="19896482"/>
<dbReference type="GO" id="GO:0006406">
    <property type="term" value="P:mRNA export from nucleus"/>
    <property type="evidence" value="ECO:0007669"/>
    <property type="project" value="TreeGrafter"/>
</dbReference>
<dbReference type="Proteomes" id="UP000011958">
    <property type="component" value="Unassembled WGS sequence"/>
</dbReference>
<comment type="subcellular location">
    <subcellularLocation>
        <location evidence="1">Nucleus</location>
        <location evidence="1">Nuclear pore complex</location>
    </subcellularLocation>
</comment>
<keyword evidence="3" id="KW-0509">mRNA transport</keyword>
<keyword evidence="7" id="KW-0539">Nucleus</keyword>
<name>M7P568_PNEMU</name>
<reference evidence="10" key="1">
    <citation type="journal article" date="2016" name="Nat. Commun.">
        <title>Genome analysis of three Pneumocystis species reveals adaptation mechanisms to life exclusively in mammalian hosts.</title>
        <authorList>
            <person name="Ma L."/>
            <person name="Chen Z."/>
            <person name="Huang D.W."/>
            <person name="Kutty G."/>
            <person name="Ishihara M."/>
            <person name="Wang H."/>
            <person name="Abouelleil A."/>
            <person name="Bishop L."/>
            <person name="Davey E."/>
            <person name="Deng R."/>
            <person name="Deng X."/>
            <person name="Fan L."/>
            <person name="Fantoni G."/>
            <person name="Fitzgerald M."/>
            <person name="Gogineni E."/>
            <person name="Goldberg J.M."/>
            <person name="Handley G."/>
            <person name="Hu X."/>
            <person name="Huber C."/>
            <person name="Jiao X."/>
            <person name="Jones K."/>
            <person name="Levin J.Z."/>
            <person name="Liu Y."/>
            <person name="Macdonald P."/>
            <person name="Melnikov A."/>
            <person name="Raley C."/>
            <person name="Sassi M."/>
            <person name="Sherman B.T."/>
            <person name="Song X."/>
            <person name="Sykes S."/>
            <person name="Tran B."/>
            <person name="Walsh L."/>
            <person name="Xia Y."/>
            <person name="Yang J."/>
            <person name="Young S."/>
            <person name="Zeng Q."/>
            <person name="Zheng X."/>
            <person name="Stephens R."/>
            <person name="Nusbaum C."/>
            <person name="Birren B.W."/>
            <person name="Azadi P."/>
            <person name="Lempicki R.A."/>
            <person name="Cuomo C.A."/>
            <person name="Kovacs J.A."/>
        </authorList>
    </citation>
    <scope>NUCLEOTIDE SEQUENCE [LARGE SCALE GENOMIC DNA]</scope>
    <source>
        <strain evidence="10">B123</strain>
    </source>
</reference>
<dbReference type="HOGENOM" id="CLU_006117_0_0_1"/>
<evidence type="ECO:0000256" key="8">
    <source>
        <dbReference type="SAM" id="Coils"/>
    </source>
</evidence>
<dbReference type="GO" id="GO:0000055">
    <property type="term" value="P:ribosomal large subunit export from nucleus"/>
    <property type="evidence" value="ECO:0007669"/>
    <property type="project" value="InterPro"/>
</dbReference>
<evidence type="ECO:0000256" key="2">
    <source>
        <dbReference type="ARBA" id="ARBA00022448"/>
    </source>
</evidence>
<keyword evidence="2" id="KW-0813">Transport</keyword>
<dbReference type="GO" id="GO:0006606">
    <property type="term" value="P:protein import into nucleus"/>
    <property type="evidence" value="ECO:0007669"/>
    <property type="project" value="TreeGrafter"/>
</dbReference>
<accession>M7P568</accession>
<dbReference type="PANTHER" id="PTHR13257">
    <property type="entry name" value="NUCLEOPORIN NUP84-RELATED"/>
    <property type="match status" value="1"/>
</dbReference>
<keyword evidence="8" id="KW-0175">Coiled coil</keyword>
<dbReference type="AlphaFoldDB" id="M7P568"/>
<dbReference type="GO" id="GO:0000056">
    <property type="term" value="P:ribosomal small subunit export from nucleus"/>
    <property type="evidence" value="ECO:0007669"/>
    <property type="project" value="InterPro"/>
</dbReference>
<dbReference type="EMBL" id="AFWA02000007">
    <property type="protein sequence ID" value="EMR09020.1"/>
    <property type="molecule type" value="Genomic_DNA"/>
</dbReference>
<dbReference type="RefSeq" id="XP_007874826.1">
    <property type="nucleotide sequence ID" value="XM_007876635.1"/>
</dbReference>
<dbReference type="InterPro" id="IPR037700">
    <property type="entry name" value="NUP88/NUP82"/>
</dbReference>
<dbReference type="OMA" id="QFYHASK"/>
<comment type="caution">
    <text evidence="9">The sequence shown here is derived from an EMBL/GenBank/DDBJ whole genome shotgun (WGS) entry which is preliminary data.</text>
</comment>
<keyword evidence="6" id="KW-0906">Nuclear pore complex</keyword>
<evidence type="ECO:0008006" key="11">
    <source>
        <dbReference type="Google" id="ProtNLM"/>
    </source>
</evidence>
<feature type="coiled-coil region" evidence="8">
    <location>
        <begin position="656"/>
        <end position="683"/>
    </location>
</feature>